<reference evidence="1 2" key="1">
    <citation type="journal article" date="2016" name="Mol. Biol. Evol.">
        <title>Comparative Genomics of Early-Diverging Mushroom-Forming Fungi Provides Insights into the Origins of Lignocellulose Decay Capabilities.</title>
        <authorList>
            <person name="Nagy L.G."/>
            <person name="Riley R."/>
            <person name="Tritt A."/>
            <person name="Adam C."/>
            <person name="Daum C."/>
            <person name="Floudas D."/>
            <person name="Sun H."/>
            <person name="Yadav J.S."/>
            <person name="Pangilinan J."/>
            <person name="Larsson K.H."/>
            <person name="Matsuura K."/>
            <person name="Barry K."/>
            <person name="Labutti K."/>
            <person name="Kuo R."/>
            <person name="Ohm R.A."/>
            <person name="Bhattacharya S.S."/>
            <person name="Shirouzu T."/>
            <person name="Yoshinaga Y."/>
            <person name="Martin F.M."/>
            <person name="Grigoriev I.V."/>
            <person name="Hibbett D.S."/>
        </authorList>
    </citation>
    <scope>NUCLEOTIDE SEQUENCE [LARGE SCALE GENOMIC DNA]</scope>
    <source>
        <strain evidence="1 2">CBS 109695</strain>
    </source>
</reference>
<dbReference type="AlphaFoldDB" id="A0A166F966"/>
<keyword evidence="2" id="KW-1185">Reference proteome</keyword>
<evidence type="ECO:0000313" key="2">
    <source>
        <dbReference type="Proteomes" id="UP000076532"/>
    </source>
</evidence>
<gene>
    <name evidence="1" type="ORF">FIBSPDRAFT_894989</name>
</gene>
<organism evidence="1 2">
    <name type="scientific">Athelia psychrophila</name>
    <dbReference type="NCBI Taxonomy" id="1759441"/>
    <lineage>
        <taxon>Eukaryota</taxon>
        <taxon>Fungi</taxon>
        <taxon>Dikarya</taxon>
        <taxon>Basidiomycota</taxon>
        <taxon>Agaricomycotina</taxon>
        <taxon>Agaricomycetes</taxon>
        <taxon>Agaricomycetidae</taxon>
        <taxon>Atheliales</taxon>
        <taxon>Atheliaceae</taxon>
        <taxon>Athelia</taxon>
    </lineage>
</organism>
<accession>A0A166F966</accession>
<evidence type="ECO:0000313" key="1">
    <source>
        <dbReference type="EMBL" id="KZP16564.1"/>
    </source>
</evidence>
<proteinExistence type="predicted"/>
<dbReference type="Proteomes" id="UP000076532">
    <property type="component" value="Unassembled WGS sequence"/>
</dbReference>
<sequence>MPTRRSNHWDNIMENPGSIFHQIMVLPTLAPHLARPEYLLPPGEGPLANGVAPVSQYFAAAAGPAPQLAVADENLTQQGSPALSVASDDMVMPNGVSPVPAPTFFLNVVLERITQMFTNRGPGKPKIVPDSKPGPKLPVLWFTLSCCEMVSHRNQTETRL</sequence>
<name>A0A166F966_9AGAM</name>
<protein>
    <submittedName>
        <fullName evidence="1">Uncharacterized protein</fullName>
    </submittedName>
</protein>
<dbReference type="EMBL" id="KV417592">
    <property type="protein sequence ID" value="KZP16564.1"/>
    <property type="molecule type" value="Genomic_DNA"/>
</dbReference>
<dbReference type="OrthoDB" id="3253434at2759"/>